<dbReference type="OrthoDB" id="108548at2"/>
<dbReference type="SUPFAM" id="SSF56059">
    <property type="entry name" value="Glutathione synthetase ATP-binding domain-like"/>
    <property type="match status" value="1"/>
</dbReference>
<evidence type="ECO:0000313" key="2">
    <source>
        <dbReference type="Proteomes" id="UP000239735"/>
    </source>
</evidence>
<evidence type="ECO:0000313" key="1">
    <source>
        <dbReference type="EMBL" id="SPE21639.1"/>
    </source>
</evidence>
<dbReference type="Proteomes" id="UP000239735">
    <property type="component" value="Unassembled WGS sequence"/>
</dbReference>
<organism evidence="1 2">
    <name type="scientific">Candidatus Sulfuritelmatomonas gaucii</name>
    <dbReference type="NCBI Taxonomy" id="2043161"/>
    <lineage>
        <taxon>Bacteria</taxon>
        <taxon>Pseudomonadati</taxon>
        <taxon>Acidobacteriota</taxon>
        <taxon>Terriglobia</taxon>
        <taxon>Terriglobales</taxon>
        <taxon>Acidobacteriaceae</taxon>
        <taxon>Candidatus Sulfuritelmatomonas</taxon>
    </lineage>
</organism>
<keyword evidence="1" id="KW-0808">Transferase</keyword>
<sequence length="323" mass="36218">MKKIGILFGVENSFPSALVERINTRHPDGIQAEFVLTGAVNSGAAAGYAVIIDRISHDVPFYRAFLKHAALNGTTVINNPFWCSADDKFFNYTLAARVDVAVPATVLLPHKALPNDTSDKSMRNLEYPLDWDGVFAAIGGHGFMKPINSGGWRNVYEVRGREEFFRAYDQSRDLCMVYQKAIEFTEYFRCCVVAQKVRVMTYNPRLPHAERYMQSHVRATTFHARRLLKRMEEDALKLCRALGYDLNTVEFAVENGIPYAIDFMNPVFDADVNSVGEQHFEWIVEQVADLAIARARSGRKTAGLRWPALEGAGSGRSKGGKRG</sequence>
<accession>A0A2N9LEF0</accession>
<dbReference type="EMBL" id="OKRB01000089">
    <property type="protein sequence ID" value="SPE21639.1"/>
    <property type="molecule type" value="Genomic_DNA"/>
</dbReference>
<protein>
    <submittedName>
        <fullName evidence="1">Glutathione synthase/ribosomal protein S6 modification glutaminyl transferase-like protein</fullName>
    </submittedName>
</protein>
<gene>
    <name evidence="1" type="ORF">SBA5_320011</name>
</gene>
<dbReference type="GO" id="GO:0016740">
    <property type="term" value="F:transferase activity"/>
    <property type="evidence" value="ECO:0007669"/>
    <property type="project" value="UniProtKB-KW"/>
</dbReference>
<reference evidence="2" key="1">
    <citation type="submission" date="2018-02" db="EMBL/GenBank/DDBJ databases">
        <authorList>
            <person name="Hausmann B."/>
        </authorList>
    </citation>
    <scope>NUCLEOTIDE SEQUENCE [LARGE SCALE GENOMIC DNA]</scope>
    <source>
        <strain evidence="2">Peat soil MAG SbA5</strain>
    </source>
</reference>
<name>A0A2N9LEF0_9BACT</name>
<proteinExistence type="predicted"/>
<dbReference type="AlphaFoldDB" id="A0A2N9LEF0"/>